<feature type="compositionally biased region" description="Basic residues" evidence="1">
    <location>
        <begin position="25"/>
        <end position="35"/>
    </location>
</feature>
<dbReference type="EMBL" id="BARS01012700">
    <property type="protein sequence ID" value="GAF89256.1"/>
    <property type="molecule type" value="Genomic_DNA"/>
</dbReference>
<feature type="region of interest" description="Disordered" evidence="1">
    <location>
        <begin position="1"/>
        <end position="35"/>
    </location>
</feature>
<accession>X0TPT5</accession>
<comment type="caution">
    <text evidence="2">The sequence shown here is derived from an EMBL/GenBank/DDBJ whole genome shotgun (WGS) entry which is preliminary data.</text>
</comment>
<gene>
    <name evidence="2" type="ORF">S01H1_22488</name>
</gene>
<evidence type="ECO:0000313" key="2">
    <source>
        <dbReference type="EMBL" id="GAF89256.1"/>
    </source>
</evidence>
<reference evidence="2" key="1">
    <citation type="journal article" date="2014" name="Front. Microbiol.">
        <title>High frequency of phylogenetically diverse reductive dehalogenase-homologous genes in deep subseafloor sedimentary metagenomes.</title>
        <authorList>
            <person name="Kawai M."/>
            <person name="Futagami T."/>
            <person name="Toyoda A."/>
            <person name="Takaki Y."/>
            <person name="Nishi S."/>
            <person name="Hori S."/>
            <person name="Arai W."/>
            <person name="Tsubouchi T."/>
            <person name="Morono Y."/>
            <person name="Uchiyama I."/>
            <person name="Ito T."/>
            <person name="Fujiyama A."/>
            <person name="Inagaki F."/>
            <person name="Takami H."/>
        </authorList>
    </citation>
    <scope>NUCLEOTIDE SEQUENCE</scope>
    <source>
        <strain evidence="2">Expedition CK06-06</strain>
    </source>
</reference>
<evidence type="ECO:0000256" key="1">
    <source>
        <dbReference type="SAM" id="MobiDB-lite"/>
    </source>
</evidence>
<organism evidence="2">
    <name type="scientific">marine sediment metagenome</name>
    <dbReference type="NCBI Taxonomy" id="412755"/>
    <lineage>
        <taxon>unclassified sequences</taxon>
        <taxon>metagenomes</taxon>
        <taxon>ecological metagenomes</taxon>
    </lineage>
</organism>
<sequence>SMVDDKSADFAKGQSQLSAQDRSSHFARHGIVRLT</sequence>
<protein>
    <submittedName>
        <fullName evidence="2">Uncharacterized protein</fullName>
    </submittedName>
</protein>
<dbReference type="AlphaFoldDB" id="X0TPT5"/>
<proteinExistence type="predicted"/>
<name>X0TPT5_9ZZZZ</name>
<feature type="non-terminal residue" evidence="2">
    <location>
        <position position="1"/>
    </location>
</feature>